<dbReference type="EMBL" id="BARW01000323">
    <property type="protein sequence ID" value="GAI62739.1"/>
    <property type="molecule type" value="Genomic_DNA"/>
</dbReference>
<protein>
    <recommendedName>
        <fullName evidence="2">DinB-like domain-containing protein</fullName>
    </recommendedName>
</protein>
<organism evidence="1">
    <name type="scientific">marine sediment metagenome</name>
    <dbReference type="NCBI Taxonomy" id="412755"/>
    <lineage>
        <taxon>unclassified sequences</taxon>
        <taxon>metagenomes</taxon>
        <taxon>ecological metagenomes</taxon>
    </lineage>
</organism>
<evidence type="ECO:0008006" key="2">
    <source>
        <dbReference type="Google" id="ProtNLM"/>
    </source>
</evidence>
<proteinExistence type="predicted"/>
<sequence>MIRFSTVLRHLEAAQEYLEDLGRWEGPQTVYPPGGPRFPTDDPYAKEWAVTSQAVNDLIDHCRAMRARATWEVQAKEEPPP</sequence>
<reference evidence="1" key="1">
    <citation type="journal article" date="2014" name="Front. Microbiol.">
        <title>High frequency of phylogenetically diverse reductive dehalogenase-homologous genes in deep subseafloor sedimentary metagenomes.</title>
        <authorList>
            <person name="Kawai M."/>
            <person name="Futagami T."/>
            <person name="Toyoda A."/>
            <person name="Takaki Y."/>
            <person name="Nishi S."/>
            <person name="Hori S."/>
            <person name="Arai W."/>
            <person name="Tsubouchi T."/>
            <person name="Morono Y."/>
            <person name="Uchiyama I."/>
            <person name="Ito T."/>
            <person name="Fujiyama A."/>
            <person name="Inagaki F."/>
            <person name="Takami H."/>
        </authorList>
    </citation>
    <scope>NUCLEOTIDE SEQUENCE</scope>
    <source>
        <strain evidence="1">Expedition CK06-06</strain>
    </source>
</reference>
<comment type="caution">
    <text evidence="1">The sequence shown here is derived from an EMBL/GenBank/DDBJ whole genome shotgun (WGS) entry which is preliminary data.</text>
</comment>
<name>X1S4K6_9ZZZZ</name>
<accession>X1S4K6</accession>
<evidence type="ECO:0000313" key="1">
    <source>
        <dbReference type="EMBL" id="GAI62739.1"/>
    </source>
</evidence>
<gene>
    <name evidence="1" type="ORF">S12H4_01570</name>
</gene>
<dbReference type="AlphaFoldDB" id="X1S4K6"/>